<proteinExistence type="predicted"/>
<dbReference type="VEuPathDB" id="TriTrypDB:TvY486_0705880"/>
<dbReference type="InterPro" id="IPR051063">
    <property type="entry name" value="PDI"/>
</dbReference>
<dbReference type="PANTHER" id="PTHR45672:SF11">
    <property type="entry name" value="PROTEIN DISULFIDE-ISOMERASE C17H9.14C"/>
    <property type="match status" value="1"/>
</dbReference>
<dbReference type="GO" id="GO:0006457">
    <property type="term" value="P:protein folding"/>
    <property type="evidence" value="ECO:0007669"/>
    <property type="project" value="TreeGrafter"/>
</dbReference>
<dbReference type="SUPFAM" id="SSF52833">
    <property type="entry name" value="Thioredoxin-like"/>
    <property type="match status" value="1"/>
</dbReference>
<dbReference type="GO" id="GO:0005783">
    <property type="term" value="C:endoplasmic reticulum"/>
    <property type="evidence" value="ECO:0007669"/>
    <property type="project" value="TreeGrafter"/>
</dbReference>
<keyword evidence="1" id="KW-0732">Signal</keyword>
<dbReference type="Gene3D" id="3.40.30.10">
    <property type="entry name" value="Glutaredoxin"/>
    <property type="match status" value="1"/>
</dbReference>
<reference evidence="3" key="1">
    <citation type="journal article" date="2012" name="Proc. Natl. Acad. Sci. U.S.A.">
        <title>Antigenic diversity is generated by distinct evolutionary mechanisms in African trypanosome species.</title>
        <authorList>
            <person name="Jackson A.P."/>
            <person name="Berry A."/>
            <person name="Aslett M."/>
            <person name="Allison H.C."/>
            <person name="Burton P."/>
            <person name="Vavrova-Anderson J."/>
            <person name="Brown R."/>
            <person name="Browne H."/>
            <person name="Corton N."/>
            <person name="Hauser H."/>
            <person name="Gamble J."/>
            <person name="Gilderthorp R."/>
            <person name="Marcello L."/>
            <person name="McQuillan J."/>
            <person name="Otto T.D."/>
            <person name="Quail M.A."/>
            <person name="Sanders M.J."/>
            <person name="van Tonder A."/>
            <person name="Ginger M.L."/>
            <person name="Field M.C."/>
            <person name="Barry J.D."/>
            <person name="Hertz-Fowler C."/>
            <person name="Berriman M."/>
        </authorList>
    </citation>
    <scope>NUCLEOTIDE SEQUENCE</scope>
    <source>
        <strain evidence="3">Y486</strain>
    </source>
</reference>
<feature type="domain" description="Thioredoxin" evidence="2">
    <location>
        <begin position="34"/>
        <end position="137"/>
    </location>
</feature>
<dbReference type="EMBL" id="HE573023">
    <property type="protein sequence ID" value="CCC49268.1"/>
    <property type="molecule type" value="Genomic_DNA"/>
</dbReference>
<sequence length="144" mass="16303">MRSFHLIAALLLSALAAVSTAIYADIDYEIPSLVVELTDETFDTVVMDPTKDVFVLYCVPWSRHCSSAQKVWADLSMSQSKRPTAHTFVAAQLDASKYPDVARRMGIDSYPTMRFHTRLEKDTPLDYNGQRILTFLDSFVFQNS</sequence>
<name>G0TZ65_TRYVY</name>
<feature type="signal peptide" evidence="1">
    <location>
        <begin position="1"/>
        <end position="21"/>
    </location>
</feature>
<dbReference type="GO" id="GO:0003756">
    <property type="term" value="F:protein disulfide isomerase activity"/>
    <property type="evidence" value="ECO:0007669"/>
    <property type="project" value="TreeGrafter"/>
</dbReference>
<dbReference type="OMA" id="CVKWSRQ"/>
<dbReference type="AlphaFoldDB" id="G0TZ65"/>
<dbReference type="PANTHER" id="PTHR45672">
    <property type="entry name" value="PROTEIN DISULFIDE-ISOMERASE C17H9.14C-RELATED"/>
    <property type="match status" value="1"/>
</dbReference>
<evidence type="ECO:0000259" key="2">
    <source>
        <dbReference type="Pfam" id="PF00085"/>
    </source>
</evidence>
<dbReference type="InterPro" id="IPR013766">
    <property type="entry name" value="Thioredoxin_domain"/>
</dbReference>
<evidence type="ECO:0000313" key="3">
    <source>
        <dbReference type="EMBL" id="CCC49268.1"/>
    </source>
</evidence>
<dbReference type="Pfam" id="PF00085">
    <property type="entry name" value="Thioredoxin"/>
    <property type="match status" value="1"/>
</dbReference>
<feature type="chain" id="PRO_5003409798" description="Thioredoxin domain-containing protein" evidence="1">
    <location>
        <begin position="22"/>
        <end position="144"/>
    </location>
</feature>
<dbReference type="InterPro" id="IPR036249">
    <property type="entry name" value="Thioredoxin-like_sf"/>
</dbReference>
<protein>
    <recommendedName>
        <fullName evidence="2">Thioredoxin domain-containing protein</fullName>
    </recommendedName>
</protein>
<accession>G0TZ65</accession>
<evidence type="ECO:0000256" key="1">
    <source>
        <dbReference type="SAM" id="SignalP"/>
    </source>
</evidence>
<organism evidence="3">
    <name type="scientific">Trypanosoma vivax (strain Y486)</name>
    <dbReference type="NCBI Taxonomy" id="1055687"/>
    <lineage>
        <taxon>Eukaryota</taxon>
        <taxon>Discoba</taxon>
        <taxon>Euglenozoa</taxon>
        <taxon>Kinetoplastea</taxon>
        <taxon>Metakinetoplastina</taxon>
        <taxon>Trypanosomatida</taxon>
        <taxon>Trypanosomatidae</taxon>
        <taxon>Trypanosoma</taxon>
        <taxon>Duttonella</taxon>
    </lineage>
</organism>
<gene>
    <name evidence="3" type="ORF">TVY486_0705880</name>
</gene>